<dbReference type="Pfam" id="PF13458">
    <property type="entry name" value="Peripla_BP_6"/>
    <property type="match status" value="1"/>
</dbReference>
<dbReference type="Gene3D" id="3.40.190.170">
    <property type="entry name" value="Bacterial extracellular solute-binding protein, family 7"/>
    <property type="match status" value="1"/>
</dbReference>
<dbReference type="InterPro" id="IPR038404">
    <property type="entry name" value="TRAP_DctP_sf"/>
</dbReference>
<organism evidence="6 7">
    <name type="scientific">Zoogloea oleivorans</name>
    <dbReference type="NCBI Taxonomy" id="1552750"/>
    <lineage>
        <taxon>Bacteria</taxon>
        <taxon>Pseudomonadati</taxon>
        <taxon>Pseudomonadota</taxon>
        <taxon>Betaproteobacteria</taxon>
        <taxon>Rhodocyclales</taxon>
        <taxon>Zoogloeaceae</taxon>
        <taxon>Zoogloea</taxon>
    </lineage>
</organism>
<evidence type="ECO:0000256" key="3">
    <source>
        <dbReference type="ARBA" id="ARBA00022448"/>
    </source>
</evidence>
<evidence type="ECO:0000256" key="2">
    <source>
        <dbReference type="ARBA" id="ARBA00010062"/>
    </source>
</evidence>
<dbReference type="CDD" id="cd19979">
    <property type="entry name" value="PBP1_ABC_ligand_binding-like"/>
    <property type="match status" value="1"/>
</dbReference>
<reference evidence="6 7" key="1">
    <citation type="submission" date="2019-01" db="EMBL/GenBank/DDBJ databases">
        <title>Zoogloea oleivorans genome sequencing and assembly.</title>
        <authorList>
            <person name="Tancsics A."/>
            <person name="Farkas M."/>
            <person name="Kriszt B."/>
            <person name="Maroti G."/>
            <person name="Horvath B."/>
        </authorList>
    </citation>
    <scope>NUCLEOTIDE SEQUENCE [LARGE SCALE GENOMIC DNA]</scope>
    <source>
        <strain evidence="6 7">Buc</strain>
    </source>
</reference>
<dbReference type="EMBL" id="SDKK01000006">
    <property type="protein sequence ID" value="TYC59946.1"/>
    <property type="molecule type" value="Genomic_DNA"/>
</dbReference>
<dbReference type="NCBIfam" id="TIGR00787">
    <property type="entry name" value="dctP"/>
    <property type="match status" value="1"/>
</dbReference>
<dbReference type="Pfam" id="PF03480">
    <property type="entry name" value="DctP"/>
    <property type="match status" value="1"/>
</dbReference>
<dbReference type="InterPro" id="IPR028082">
    <property type="entry name" value="Peripla_BP_I"/>
</dbReference>
<feature type="domain" description="Leucine-binding protein" evidence="5">
    <location>
        <begin position="375"/>
        <end position="696"/>
    </location>
</feature>
<evidence type="ECO:0000259" key="5">
    <source>
        <dbReference type="Pfam" id="PF13458"/>
    </source>
</evidence>
<accession>A0A6C2D1S9</accession>
<dbReference type="InterPro" id="IPR004682">
    <property type="entry name" value="TRAP_DctP"/>
</dbReference>
<evidence type="ECO:0000313" key="6">
    <source>
        <dbReference type="EMBL" id="TYC59946.1"/>
    </source>
</evidence>
<dbReference type="PANTHER" id="PTHR33376:SF7">
    <property type="entry name" value="C4-DICARBOXYLATE-BINDING PROTEIN DCTB"/>
    <property type="match status" value="1"/>
</dbReference>
<dbReference type="SUPFAM" id="SSF53822">
    <property type="entry name" value="Periplasmic binding protein-like I"/>
    <property type="match status" value="1"/>
</dbReference>
<dbReference type="AlphaFoldDB" id="A0A6C2D1S9"/>
<keyword evidence="3" id="KW-0813">Transport</keyword>
<dbReference type="InterPro" id="IPR018389">
    <property type="entry name" value="DctP_fam"/>
</dbReference>
<comment type="caution">
    <text evidence="6">The sequence shown here is derived from an EMBL/GenBank/DDBJ whole genome shotgun (WGS) entry which is preliminary data.</text>
</comment>
<comment type="similarity">
    <text evidence="2">Belongs to the leucine-binding protein family.</text>
</comment>
<name>A0A6C2D1S9_9RHOO</name>
<dbReference type="GO" id="GO:0055085">
    <property type="term" value="P:transmembrane transport"/>
    <property type="evidence" value="ECO:0007669"/>
    <property type="project" value="InterPro"/>
</dbReference>
<evidence type="ECO:0000313" key="7">
    <source>
        <dbReference type="Proteomes" id="UP000389128"/>
    </source>
</evidence>
<evidence type="ECO:0000256" key="4">
    <source>
        <dbReference type="ARBA" id="ARBA00022729"/>
    </source>
</evidence>
<gene>
    <name evidence="6" type="ORF">ETQ85_07925</name>
</gene>
<dbReference type="Proteomes" id="UP000389128">
    <property type="component" value="Unassembled WGS sequence"/>
</dbReference>
<dbReference type="CDD" id="cd13603">
    <property type="entry name" value="PBP2_TRAP_Siap_TeaA_like"/>
    <property type="match status" value="1"/>
</dbReference>
<sequence length="729" mass="80532">MNKHPIRLVSIFVVLVLGALFVLWWSGRDAQPSPSSASPASEKALSPVIEARQLRLGLNIAADSALHAAAVKFAEQVGERSAGRLQVLVFPDQQLGSDDQMLEMARNGTLDLVLTPTAKLSSAIPAMQYADLPFYFSSREELYAMLDGEPGRLLLSKLTAIDLVGLTFWENGFKQFTANTPIRHPEDFARLRIRTMKSRIIADQFEKLGAKAIPIDFHATYKALADGAVDGQENPLVAIVGMRFHEVQKHLTLSNHAYLAYVFSVSKSVFESLPPDLREIIQRTAQELTVWERAETLRREARLIETIRAAGVTIHTLTPEERLEFKNALAPTADKFGFEVGYDLLMKTDELRYPRQEVAAPGSRRVSPLVMGVDADFSMRSAQGGGAIYRGVQLAVEEINAGGGLLGVPLRVIGRDHATSSQIGRQNLEHFAAVPSLLGVVGGVQTAVIMDEIEDIHRLKIPFLIPWGTGQSLTEHGLRPSYTFRIAVTDNLAAPFLLERALRASPHVVVLLERSAWGRSNHDALKPLIDKLPAGQVDIEWFNVGDAGTETKVHVLAEGRAGAMILIANVLESQKIVQTMARQEKPLPIFAHVALTGGDFWTNTQVALKRVDLRFVQSILMADADTHPGLRKFVQRYRERYSLQGDEMIPSLIASVHAYDLTHLLARAVRQAGSADRIAVRNALEALRFHSGVLRDYKSPFTADRHDALERAQLRLARFDARGRIVAAE</sequence>
<evidence type="ECO:0000256" key="1">
    <source>
        <dbReference type="ARBA" id="ARBA00009023"/>
    </source>
</evidence>
<dbReference type="GO" id="GO:0030288">
    <property type="term" value="C:outer membrane-bounded periplasmic space"/>
    <property type="evidence" value="ECO:0007669"/>
    <property type="project" value="InterPro"/>
</dbReference>
<protein>
    <submittedName>
        <fullName evidence="6">DctP family TRAP transporter solute-binding subunit</fullName>
    </submittedName>
</protein>
<keyword evidence="7" id="KW-1185">Reference proteome</keyword>
<dbReference type="InterPro" id="IPR028081">
    <property type="entry name" value="Leu-bd"/>
</dbReference>
<dbReference type="NCBIfam" id="NF037995">
    <property type="entry name" value="TRAP_S1"/>
    <property type="match status" value="1"/>
</dbReference>
<dbReference type="Gene3D" id="3.40.50.2300">
    <property type="match status" value="2"/>
</dbReference>
<keyword evidence="4" id="KW-0732">Signal</keyword>
<proteinExistence type="inferred from homology"/>
<dbReference type="PANTHER" id="PTHR33376">
    <property type="match status" value="1"/>
</dbReference>
<comment type="similarity">
    <text evidence="1">Belongs to the bacterial solute-binding protein 7 family.</text>
</comment>
<dbReference type="OrthoDB" id="9794826at2"/>